<evidence type="ECO:0000256" key="9">
    <source>
        <dbReference type="ARBA" id="ARBA00024013"/>
    </source>
</evidence>
<dbReference type="GO" id="GO:0046481">
    <property type="term" value="F:digalactosyldiacylglycerol synthase activity"/>
    <property type="evidence" value="ECO:0007669"/>
    <property type="project" value="UniProtKB-EC"/>
</dbReference>
<dbReference type="OrthoDB" id="44480at2759"/>
<keyword evidence="6" id="KW-0732">Signal</keyword>
<evidence type="ECO:0000256" key="2">
    <source>
        <dbReference type="ARBA" id="ARBA00022528"/>
    </source>
</evidence>
<feature type="domain" description="Glycosyl transferase family 1" evidence="14">
    <location>
        <begin position="232"/>
        <end position="334"/>
    </location>
</feature>
<dbReference type="InterPro" id="IPR044525">
    <property type="entry name" value="DGDG1/2"/>
</dbReference>
<dbReference type="PANTHER" id="PTHR46132">
    <property type="entry name" value="DIGALACTOSYLDIACYLGLYCEROL SYNTHASE 2, CHLOROPLASTIC"/>
    <property type="match status" value="1"/>
</dbReference>
<evidence type="ECO:0000256" key="11">
    <source>
        <dbReference type="ARBA" id="ARBA00048651"/>
    </source>
</evidence>
<dbReference type="Pfam" id="PF00534">
    <property type="entry name" value="Glycos_transf_1"/>
    <property type="match status" value="1"/>
</dbReference>
<evidence type="ECO:0000256" key="13">
    <source>
        <dbReference type="SAM" id="MobiDB-lite"/>
    </source>
</evidence>
<keyword evidence="8" id="KW-0472">Membrane</keyword>
<comment type="subcellular location">
    <subcellularLocation>
        <location evidence="9">Plastid</location>
        <location evidence="9">Chloroplast outer membrane</location>
    </subcellularLocation>
</comment>
<dbReference type="PANTHER" id="PTHR46132:SF1">
    <property type="entry name" value="DIGALACTOSYLDIACYLGLYCEROL SYNTHASE 2, CHLOROPLASTIC"/>
    <property type="match status" value="1"/>
</dbReference>
<dbReference type="Gene3D" id="3.40.50.2000">
    <property type="entry name" value="Glycogen Phosphorylase B"/>
    <property type="match status" value="1"/>
</dbReference>
<evidence type="ECO:0000256" key="4">
    <source>
        <dbReference type="ARBA" id="ARBA00022676"/>
    </source>
</evidence>
<keyword evidence="7" id="KW-1002">Plastid outer membrane</keyword>
<evidence type="ECO:0000256" key="6">
    <source>
        <dbReference type="ARBA" id="ARBA00022729"/>
    </source>
</evidence>
<dbReference type="AlphaFoldDB" id="A0A2C9VT04"/>
<evidence type="ECO:0000256" key="8">
    <source>
        <dbReference type="ARBA" id="ARBA00023136"/>
    </source>
</evidence>
<evidence type="ECO:0000313" key="16">
    <source>
        <dbReference type="Proteomes" id="UP000091857"/>
    </source>
</evidence>
<dbReference type="GO" id="GO:0035250">
    <property type="term" value="F:UDP-galactosyltransferase activity"/>
    <property type="evidence" value="ECO:0000318"/>
    <property type="project" value="GO_Central"/>
</dbReference>
<evidence type="ECO:0000256" key="12">
    <source>
        <dbReference type="ARBA" id="ARBA00071330"/>
    </source>
</evidence>
<protein>
    <recommendedName>
        <fullName evidence="12">Digalactosyldiacylglycerol synthase 2, chloroplastic</fullName>
        <ecNumber evidence="10">2.4.1.241</ecNumber>
    </recommendedName>
</protein>
<dbReference type="OMA" id="QAIACFM"/>
<evidence type="ECO:0000256" key="7">
    <source>
        <dbReference type="ARBA" id="ARBA00022805"/>
    </source>
</evidence>
<organism evidence="15 16">
    <name type="scientific">Manihot esculenta</name>
    <name type="common">Cassava</name>
    <name type="synonym">Jatropha manihot</name>
    <dbReference type="NCBI Taxonomy" id="3983"/>
    <lineage>
        <taxon>Eukaryota</taxon>
        <taxon>Viridiplantae</taxon>
        <taxon>Streptophyta</taxon>
        <taxon>Embryophyta</taxon>
        <taxon>Tracheophyta</taxon>
        <taxon>Spermatophyta</taxon>
        <taxon>Magnoliopsida</taxon>
        <taxon>eudicotyledons</taxon>
        <taxon>Gunneridae</taxon>
        <taxon>Pentapetalae</taxon>
        <taxon>rosids</taxon>
        <taxon>fabids</taxon>
        <taxon>Malpighiales</taxon>
        <taxon>Euphorbiaceae</taxon>
        <taxon>Crotonoideae</taxon>
        <taxon>Manihoteae</taxon>
        <taxon>Manihot</taxon>
    </lineage>
</organism>
<evidence type="ECO:0000259" key="14">
    <source>
        <dbReference type="Pfam" id="PF00534"/>
    </source>
</evidence>
<keyword evidence="2" id="KW-0150">Chloroplast</keyword>
<dbReference type="EMBL" id="CM004391">
    <property type="protein sequence ID" value="OAY49216.1"/>
    <property type="molecule type" value="Genomic_DNA"/>
</dbReference>
<keyword evidence="16" id="KW-1185">Reference proteome</keyword>
<keyword evidence="5" id="KW-0808">Transferase</keyword>
<comment type="similarity">
    <text evidence="1">Belongs to the glycosyltransferase group 1 family. Glycosyltransferase 4 subfamily.</text>
</comment>
<name>A0A2C9VT04_MANES</name>
<feature type="region of interest" description="Disordered" evidence="13">
    <location>
        <begin position="443"/>
        <end position="464"/>
    </location>
</feature>
<reference evidence="16" key="1">
    <citation type="journal article" date="2016" name="Nat. Biotechnol.">
        <title>Sequencing wild and cultivated cassava and related species reveals extensive interspecific hybridization and genetic diversity.</title>
        <authorList>
            <person name="Bredeson J.V."/>
            <person name="Lyons J.B."/>
            <person name="Prochnik S.E."/>
            <person name="Wu G.A."/>
            <person name="Ha C.M."/>
            <person name="Edsinger-Gonzales E."/>
            <person name="Grimwood J."/>
            <person name="Schmutz J."/>
            <person name="Rabbi I.Y."/>
            <person name="Egesi C."/>
            <person name="Nauluvula P."/>
            <person name="Lebot V."/>
            <person name="Ndunguru J."/>
            <person name="Mkamilo G."/>
            <person name="Bart R.S."/>
            <person name="Setter T.L."/>
            <person name="Gleadow R.M."/>
            <person name="Kulakow P."/>
            <person name="Ferguson M.E."/>
            <person name="Rounsley S."/>
            <person name="Rokhsar D.S."/>
        </authorList>
    </citation>
    <scope>NUCLEOTIDE SEQUENCE [LARGE SCALE GENOMIC DNA]</scope>
    <source>
        <strain evidence="16">cv. AM560-2</strain>
    </source>
</reference>
<evidence type="ECO:0000256" key="1">
    <source>
        <dbReference type="ARBA" id="ARBA00009481"/>
    </source>
</evidence>
<evidence type="ECO:0000256" key="10">
    <source>
        <dbReference type="ARBA" id="ARBA00024055"/>
    </source>
</evidence>
<proteinExistence type="inferred from homology"/>
<dbReference type="SUPFAM" id="SSF53756">
    <property type="entry name" value="UDP-Glycosyltransferase/glycogen phosphorylase"/>
    <property type="match status" value="1"/>
</dbReference>
<evidence type="ECO:0000313" key="15">
    <source>
        <dbReference type="EMBL" id="OAY49216.1"/>
    </source>
</evidence>
<comment type="catalytic activity">
    <reaction evidence="11">
        <text>a 1,2-diacyl-3-O-(beta-D-galactosyl)-sn-glycerol + UDP-alpha-D-galactose = a 1,2-diacyl-3-O-[alpha-D-galactosyl-(1-&gt;6)-beta-D-galactosyl]-sn-glycerol + UDP + H(+)</text>
        <dbReference type="Rhea" id="RHEA:10520"/>
        <dbReference type="ChEBI" id="CHEBI:15378"/>
        <dbReference type="ChEBI" id="CHEBI:17615"/>
        <dbReference type="ChEBI" id="CHEBI:28396"/>
        <dbReference type="ChEBI" id="CHEBI:58223"/>
        <dbReference type="ChEBI" id="CHEBI:66914"/>
        <dbReference type="EC" id="2.4.1.241"/>
    </reaction>
</comment>
<comment type="caution">
    <text evidence="15">The sequence shown here is derived from an EMBL/GenBank/DDBJ whole genome shotgun (WGS) entry which is preliminary data.</text>
</comment>
<dbReference type="GO" id="GO:0019375">
    <property type="term" value="P:galactolipid biosynthetic process"/>
    <property type="evidence" value="ECO:0000318"/>
    <property type="project" value="GO_Central"/>
</dbReference>
<gene>
    <name evidence="15" type="ORF">MANES_05G038100v8</name>
</gene>
<keyword evidence="4" id="KW-0328">Glycosyltransferase</keyword>
<accession>A0A2C9VT04</accession>
<evidence type="ECO:0000256" key="5">
    <source>
        <dbReference type="ARBA" id="ARBA00022679"/>
    </source>
</evidence>
<dbReference type="Gramene" id="Manes.05G038100.1.v8.1">
    <property type="protein sequence ID" value="Manes.05G038100.1.v8.1.CDS"/>
    <property type="gene ID" value="Manes.05G038100.v8.1"/>
</dbReference>
<evidence type="ECO:0000256" key="3">
    <source>
        <dbReference type="ARBA" id="ARBA00022640"/>
    </source>
</evidence>
<dbReference type="InterPro" id="IPR001296">
    <property type="entry name" value="Glyco_trans_1"/>
</dbReference>
<keyword evidence="3" id="KW-0934">Plastid</keyword>
<dbReference type="FunFam" id="3.40.50.2000:FF:000084">
    <property type="entry name" value="Digalactosyldiacylglycerol synthase 2 chloroplastic"/>
    <property type="match status" value="1"/>
</dbReference>
<dbReference type="STRING" id="3983.A0A2C9VT04"/>
<sequence length="464" mass="52558">MDKKQHIAIFTTASLPWLTGTAVNPLFRAAYLAKDGGRKVTLVIPWLSLKHQKLVYPSNITFSSPSDQEAYIHQWLEDRIPFSSNFSICFYPGKFAVDKGSILGVGDISEVIPDEEADIAILEEPEHLTWFHHGKRWKTKFRLVIGIVHTNYLEYVKREKNGRLKALMLKYVNEWVVDIYCHKVIRLSAATQDYPKSIICNVHGVNPKFIEIGKKKLELQQREKQAFTKGNYYIGKMVWSKGYKELLKLLHTHQKELAGLEVDLYGNGEDSDQVKEAAKKLELVVRVNPGRDHADPVFHDYKVFLNPSTTDVVCTTTAEALAMGKIVVCANHPSNDFFKQFPNCRTYDNSNEFVKVTCKALTEQPAELTDAQRHALSWEAATERFLRVADLDQASARKLEKSTTNNFASTSFNLRKNIEDASAYLHYVASGFEASRRAFGAFPGSLQPDEEQRQELGLAIPAGK</sequence>
<dbReference type="Proteomes" id="UP000091857">
    <property type="component" value="Chromosome 5"/>
</dbReference>
<dbReference type="CDD" id="cd01635">
    <property type="entry name" value="Glycosyltransferase_GTB-type"/>
    <property type="match status" value="1"/>
</dbReference>
<dbReference type="EC" id="2.4.1.241" evidence="10"/>
<dbReference type="GO" id="GO:0009707">
    <property type="term" value="C:chloroplast outer membrane"/>
    <property type="evidence" value="ECO:0000318"/>
    <property type="project" value="GO_Central"/>
</dbReference>